<feature type="transmembrane region" description="Helical" evidence="7">
    <location>
        <begin position="138"/>
        <end position="159"/>
    </location>
</feature>
<dbReference type="AlphaFoldDB" id="A0A8J6XZD8"/>
<feature type="transmembrane region" description="Helical" evidence="7">
    <location>
        <begin position="489"/>
        <end position="517"/>
    </location>
</feature>
<evidence type="ECO:0000259" key="8">
    <source>
        <dbReference type="PROSITE" id="PS51202"/>
    </source>
</evidence>
<dbReference type="GO" id="GO:0006813">
    <property type="term" value="P:potassium ion transport"/>
    <property type="evidence" value="ECO:0007669"/>
    <property type="project" value="InterPro"/>
</dbReference>
<dbReference type="GO" id="GO:0008324">
    <property type="term" value="F:monoatomic cation transmembrane transporter activity"/>
    <property type="evidence" value="ECO:0007669"/>
    <property type="project" value="InterPro"/>
</dbReference>
<feature type="domain" description="RCK C-terminal" evidence="8">
    <location>
        <begin position="205"/>
        <end position="290"/>
    </location>
</feature>
<feature type="transmembrane region" description="Helical" evidence="7">
    <location>
        <begin position="529"/>
        <end position="548"/>
    </location>
</feature>
<name>A0A8J6XZD8_9BACT</name>
<evidence type="ECO:0000256" key="7">
    <source>
        <dbReference type="SAM" id="Phobius"/>
    </source>
</evidence>
<keyword evidence="6 7" id="KW-0472">Membrane</keyword>
<dbReference type="InterPro" id="IPR006037">
    <property type="entry name" value="RCK_C"/>
</dbReference>
<dbReference type="GO" id="GO:0005886">
    <property type="term" value="C:plasma membrane"/>
    <property type="evidence" value="ECO:0007669"/>
    <property type="project" value="TreeGrafter"/>
</dbReference>
<keyword evidence="5 7" id="KW-1133">Transmembrane helix</keyword>
<evidence type="ECO:0000313" key="10">
    <source>
        <dbReference type="Proteomes" id="UP000648239"/>
    </source>
</evidence>
<dbReference type="SUPFAM" id="SSF116726">
    <property type="entry name" value="TrkA C-terminal domain-like"/>
    <property type="match status" value="2"/>
</dbReference>
<feature type="transmembrane region" description="Helical" evidence="7">
    <location>
        <begin position="54"/>
        <end position="74"/>
    </location>
</feature>
<feature type="transmembrane region" description="Helical" evidence="7">
    <location>
        <begin position="94"/>
        <end position="117"/>
    </location>
</feature>
<evidence type="ECO:0000256" key="2">
    <source>
        <dbReference type="ARBA" id="ARBA00022448"/>
    </source>
</evidence>
<proteinExistence type="predicted"/>
<evidence type="ECO:0000256" key="1">
    <source>
        <dbReference type="ARBA" id="ARBA00004141"/>
    </source>
</evidence>
<evidence type="ECO:0000313" key="9">
    <source>
        <dbReference type="EMBL" id="MBD3867682.1"/>
    </source>
</evidence>
<feature type="transmembrane region" description="Helical" evidence="7">
    <location>
        <begin position="423"/>
        <end position="442"/>
    </location>
</feature>
<accession>A0A8J6XZD8</accession>
<evidence type="ECO:0000256" key="3">
    <source>
        <dbReference type="ARBA" id="ARBA00022692"/>
    </source>
</evidence>
<dbReference type="Proteomes" id="UP000648239">
    <property type="component" value="Unassembled WGS sequence"/>
</dbReference>
<organism evidence="9 10">
    <name type="scientific">Candidatus Polarisedimenticola svalbardensis</name>
    <dbReference type="NCBI Taxonomy" id="2886004"/>
    <lineage>
        <taxon>Bacteria</taxon>
        <taxon>Pseudomonadati</taxon>
        <taxon>Acidobacteriota</taxon>
        <taxon>Candidatus Polarisedimenticolia</taxon>
        <taxon>Candidatus Polarisedimenticolales</taxon>
        <taxon>Candidatus Polarisedimenticolaceae</taxon>
        <taxon>Candidatus Polarisedimenticola</taxon>
    </lineage>
</organism>
<dbReference type="InterPro" id="IPR031312">
    <property type="entry name" value="Na/sul_symport_CS"/>
</dbReference>
<dbReference type="InterPro" id="IPR004680">
    <property type="entry name" value="Cit_transptr-like_dom"/>
</dbReference>
<dbReference type="Pfam" id="PF02080">
    <property type="entry name" value="TrkA_C"/>
    <property type="match status" value="2"/>
</dbReference>
<dbReference type="InterPro" id="IPR051679">
    <property type="entry name" value="DASS-Related_Transporters"/>
</dbReference>
<keyword evidence="4" id="KW-0677">Repeat</keyword>
<gene>
    <name evidence="9" type="ORF">IFK94_06110</name>
</gene>
<dbReference type="Pfam" id="PF03600">
    <property type="entry name" value="CitMHS"/>
    <property type="match status" value="1"/>
</dbReference>
<dbReference type="PROSITE" id="PS01271">
    <property type="entry name" value="NA_SULFATE"/>
    <property type="match status" value="1"/>
</dbReference>
<feature type="transmembrane region" description="Helical" evidence="7">
    <location>
        <begin position="28"/>
        <end position="47"/>
    </location>
</feature>
<dbReference type="Gene3D" id="3.30.70.1450">
    <property type="entry name" value="Regulator of K+ conductance, C-terminal domain"/>
    <property type="match status" value="2"/>
</dbReference>
<keyword evidence="2" id="KW-0813">Transport</keyword>
<evidence type="ECO:0000256" key="6">
    <source>
        <dbReference type="ARBA" id="ARBA00023136"/>
    </source>
</evidence>
<dbReference type="PANTHER" id="PTHR43652">
    <property type="entry name" value="BASIC AMINO ACID ANTIPORTER YFCC-RELATED"/>
    <property type="match status" value="1"/>
</dbReference>
<evidence type="ECO:0000256" key="5">
    <source>
        <dbReference type="ARBA" id="ARBA00022989"/>
    </source>
</evidence>
<sequence>MSAVFVLSLLGVLVVLLAVEKLRADMVAMLGLAALILSGILAPDMALSGFSNPATITVACMFILSAGLQASGLVRVFGDRLLKDGPSSANMLMLVIGLLIVPVSAFINNTAAVAVFMPIALRVCHGNGISPSRILMPLSFFAMLGGTCTLIGSSTNILVSSAARQGGLEPFGMFEFTRLGLLMLAAGAVYLLLFGRKLLPERIPAESLTEGYHLNRYLSEVLLLSGSPIAGLTLPEAKLGERFDLEVLGLYRDKRMWGFPGADLILKEGDILIVKAPAAALVQLRDAMGVAIKHGRHPDDADLRSVDSALLEVVVAPNSALEGRTLKAVDFRHRYGATALAIRRHGEDMRDKIGRVRLRFGDELLIMARRLSLSRLREQTDFVVLQELDVPVLRPWRAITSLTIVAAVVTVAAMGLYTIAETAVVGSVLMVLSGCLPIRKVYTSVDWKTIFLLAGLIPMGTALEASGAASSAVHGLLAVTGDLGPKVVLGSFLVLTVILTGFMSNNATAVLLAPLAITTAQTMGVDPRPFLVALTFGASAAFYTPIGYQTNLLVYGPGGYRFIDYVRLGLPLNVLHCGLATFLIPLFFPF</sequence>
<dbReference type="PROSITE" id="PS51202">
    <property type="entry name" value="RCK_C"/>
    <property type="match status" value="2"/>
</dbReference>
<feature type="transmembrane region" description="Helical" evidence="7">
    <location>
        <begin position="568"/>
        <end position="588"/>
    </location>
</feature>
<feature type="transmembrane region" description="Helical" evidence="7">
    <location>
        <begin position="449"/>
        <end position="469"/>
    </location>
</feature>
<comment type="subcellular location">
    <subcellularLocation>
        <location evidence="1">Membrane</location>
        <topology evidence="1">Multi-pass membrane protein</topology>
    </subcellularLocation>
</comment>
<dbReference type="EMBL" id="JACXWD010000014">
    <property type="protein sequence ID" value="MBD3867682.1"/>
    <property type="molecule type" value="Genomic_DNA"/>
</dbReference>
<reference evidence="9 10" key="1">
    <citation type="submission" date="2020-08" db="EMBL/GenBank/DDBJ databases">
        <title>Acidobacteriota in marine sediments use diverse sulfur dissimilation pathways.</title>
        <authorList>
            <person name="Wasmund K."/>
        </authorList>
    </citation>
    <scope>NUCLEOTIDE SEQUENCE [LARGE SCALE GENOMIC DNA]</scope>
    <source>
        <strain evidence="9">MAG AM4</strain>
    </source>
</reference>
<dbReference type="PANTHER" id="PTHR43652:SF2">
    <property type="entry name" value="BASIC AMINO ACID ANTIPORTER YFCC-RELATED"/>
    <property type="match status" value="1"/>
</dbReference>
<comment type="caution">
    <text evidence="9">The sequence shown here is derived from an EMBL/GenBank/DDBJ whole genome shotgun (WGS) entry which is preliminary data.</text>
</comment>
<dbReference type="InterPro" id="IPR036721">
    <property type="entry name" value="RCK_C_sf"/>
</dbReference>
<evidence type="ECO:0000256" key="4">
    <source>
        <dbReference type="ARBA" id="ARBA00022737"/>
    </source>
</evidence>
<keyword evidence="3 7" id="KW-0812">Transmembrane</keyword>
<feature type="transmembrane region" description="Helical" evidence="7">
    <location>
        <begin position="398"/>
        <end position="417"/>
    </location>
</feature>
<protein>
    <submittedName>
        <fullName evidence="9">SLC13 family permease</fullName>
    </submittedName>
</protein>
<feature type="domain" description="RCK C-terminal" evidence="8">
    <location>
        <begin position="298"/>
        <end position="382"/>
    </location>
</feature>
<feature type="transmembrane region" description="Helical" evidence="7">
    <location>
        <begin position="171"/>
        <end position="193"/>
    </location>
</feature>